<protein>
    <submittedName>
        <fullName evidence="3">Osmotin-like protein</fullName>
    </submittedName>
</protein>
<feature type="signal peptide" evidence="2">
    <location>
        <begin position="1"/>
        <end position="28"/>
    </location>
</feature>
<sequence length="137" mass="14420">MNSSLMKSLPISSLLIMIASLITTPTHATFTVKNNWGFTVWGARHLWAKELPANAHGLSMSLPARAGGWGRTGCTSNGGNNLQCTTGGWHAIRPAAGTPVHPLSPQLSTLKQTHSTTIDISLVDGFNVPTSFGGCPI</sequence>
<dbReference type="PIRSF" id="PIRSF002703">
    <property type="entry name" value="Thaumatin"/>
    <property type="match status" value="1"/>
</dbReference>
<evidence type="ECO:0000256" key="2">
    <source>
        <dbReference type="SAM" id="SignalP"/>
    </source>
</evidence>
<dbReference type="InterPro" id="IPR001938">
    <property type="entry name" value="Thaumatin"/>
</dbReference>
<dbReference type="AlphaFoldDB" id="Q946D7"/>
<dbReference type="EMBL" id="AF399706">
    <property type="protein sequence ID" value="AAL15643.1"/>
    <property type="molecule type" value="mRNA"/>
</dbReference>
<dbReference type="InterPro" id="IPR037176">
    <property type="entry name" value="Osmotin/thaumatin-like_sf"/>
</dbReference>
<proteinExistence type="evidence at transcript level"/>
<name>Q946D7_9POAL</name>
<reference evidence="3" key="1">
    <citation type="submission" date="2018-07" db="EMBL/GenBank/DDBJ databases">
        <title>Isolation and characterization of a salt-induced Spartina angelica using a modified version of the DDRT-PCR method.</title>
        <authorList>
            <person name="Razak Abdul Wahab A.K.A."/>
            <person name="Qian D.R."/>
        </authorList>
    </citation>
    <scope>NUCLEOTIDE SEQUENCE</scope>
</reference>
<dbReference type="SUPFAM" id="SSF49870">
    <property type="entry name" value="Osmotin, thaumatin-like protein"/>
    <property type="match status" value="1"/>
</dbReference>
<dbReference type="Gene3D" id="2.60.110.10">
    <property type="entry name" value="Thaumatin"/>
    <property type="match status" value="1"/>
</dbReference>
<evidence type="ECO:0000313" key="3">
    <source>
        <dbReference type="EMBL" id="AAL15643.1"/>
    </source>
</evidence>
<evidence type="ECO:0000256" key="1">
    <source>
        <dbReference type="PIRSR" id="PIRSR002703-1"/>
    </source>
</evidence>
<organism evidence="3">
    <name type="scientific">Sporobolus anglicus</name>
    <dbReference type="NCBI Taxonomy" id="49785"/>
    <lineage>
        <taxon>Eukaryota</taxon>
        <taxon>Viridiplantae</taxon>
        <taxon>Streptophyta</taxon>
        <taxon>Embryophyta</taxon>
        <taxon>Tracheophyta</taxon>
        <taxon>Spermatophyta</taxon>
        <taxon>Magnoliopsida</taxon>
        <taxon>Liliopsida</taxon>
        <taxon>Poales</taxon>
        <taxon>Poaceae</taxon>
        <taxon>PACMAD clade</taxon>
        <taxon>Chloridoideae</taxon>
        <taxon>Zoysieae</taxon>
        <taxon>Sporobolinae</taxon>
        <taxon>Sporobolus</taxon>
    </lineage>
</organism>
<accession>Q946D7</accession>
<feature type="chain" id="PRO_5004320503" evidence="2">
    <location>
        <begin position="29"/>
        <end position="137"/>
    </location>
</feature>
<keyword evidence="2" id="KW-0732">Signal</keyword>
<dbReference type="PANTHER" id="PTHR31048">
    <property type="entry name" value="OS03G0233200 PROTEIN"/>
    <property type="match status" value="1"/>
</dbReference>
<feature type="disulfide bond" evidence="1">
    <location>
        <begin position="74"/>
        <end position="84"/>
    </location>
</feature>
<dbReference type="PRINTS" id="PR00347">
    <property type="entry name" value="THAUMATIN"/>
</dbReference>
<keyword evidence="1" id="KW-1015">Disulfide bond</keyword>
<dbReference type="Pfam" id="PF00314">
    <property type="entry name" value="Thaumatin"/>
    <property type="match status" value="1"/>
</dbReference>